<comment type="caution">
    <text evidence="3">The sequence shown here is derived from an EMBL/GenBank/DDBJ whole genome shotgun (WGS) entry which is preliminary data.</text>
</comment>
<dbReference type="SUPFAM" id="SSF53756">
    <property type="entry name" value="UDP-Glycosyltransferase/glycogen phosphorylase"/>
    <property type="match status" value="1"/>
</dbReference>
<evidence type="ECO:0000256" key="1">
    <source>
        <dbReference type="ARBA" id="ARBA00022679"/>
    </source>
</evidence>
<gene>
    <name evidence="3" type="ORF">CU320_07920</name>
</gene>
<keyword evidence="1" id="KW-0808">Transferase</keyword>
<dbReference type="Proteomes" id="UP000242351">
    <property type="component" value="Unassembled WGS sequence"/>
</dbReference>
<name>A0A2H9ULQ4_9GAMM</name>
<reference evidence="3 4" key="1">
    <citation type="submission" date="2017-11" db="EMBL/GenBank/DDBJ databases">
        <authorList>
            <person name="Han C.G."/>
        </authorList>
    </citation>
    <scope>NUCLEOTIDE SEQUENCE [LARGE SCALE GENOMIC DNA]</scope>
    <source>
        <strain evidence="3 4">ANC 5347</strain>
    </source>
</reference>
<dbReference type="GO" id="GO:0016757">
    <property type="term" value="F:glycosyltransferase activity"/>
    <property type="evidence" value="ECO:0007669"/>
    <property type="project" value="InterPro"/>
</dbReference>
<reference evidence="3 4" key="2">
    <citation type="submission" date="2017-12" db="EMBL/GenBank/DDBJ databases">
        <title>Revising the taxonomy of the Acinetobacter lwoffii group: the description of Acinetobacter pseudolwoffii sp. nov. and emended description of Acinetobacter lwoffii.</title>
        <authorList>
            <person name="Nemec A."/>
        </authorList>
    </citation>
    <scope>NUCLEOTIDE SEQUENCE [LARGE SCALE GENOMIC DNA]</scope>
    <source>
        <strain evidence="3 4">ANC 5347</strain>
    </source>
</reference>
<dbReference type="PANTHER" id="PTHR46401:SF2">
    <property type="entry name" value="GLYCOSYLTRANSFERASE WBBK-RELATED"/>
    <property type="match status" value="1"/>
</dbReference>
<dbReference type="CDD" id="cd03801">
    <property type="entry name" value="GT4_PimA-like"/>
    <property type="match status" value="1"/>
</dbReference>
<organism evidence="3 4">
    <name type="scientific">Acinetobacter pseudolwoffii</name>
    <dbReference type="NCBI Taxonomy" id="2053287"/>
    <lineage>
        <taxon>Bacteria</taxon>
        <taxon>Pseudomonadati</taxon>
        <taxon>Pseudomonadota</taxon>
        <taxon>Gammaproteobacteria</taxon>
        <taxon>Moraxellales</taxon>
        <taxon>Moraxellaceae</taxon>
        <taxon>Acinetobacter</taxon>
    </lineage>
</organism>
<dbReference type="EMBL" id="PGOZ01000008">
    <property type="protein sequence ID" value="PJI32570.1"/>
    <property type="molecule type" value="Genomic_DNA"/>
</dbReference>
<dbReference type="AlphaFoldDB" id="A0A2H9ULQ4"/>
<accession>A0A2H9ULQ4</accession>
<proteinExistence type="predicted"/>
<protein>
    <recommendedName>
        <fullName evidence="2">Glycosyl transferase family 1 domain-containing protein</fullName>
    </recommendedName>
</protein>
<evidence type="ECO:0000313" key="4">
    <source>
        <dbReference type="Proteomes" id="UP000242351"/>
    </source>
</evidence>
<dbReference type="Pfam" id="PF00534">
    <property type="entry name" value="Glycos_transf_1"/>
    <property type="match status" value="1"/>
</dbReference>
<evidence type="ECO:0000259" key="2">
    <source>
        <dbReference type="Pfam" id="PF00534"/>
    </source>
</evidence>
<dbReference type="InterPro" id="IPR001296">
    <property type="entry name" value="Glyco_trans_1"/>
</dbReference>
<dbReference type="GO" id="GO:0009103">
    <property type="term" value="P:lipopolysaccharide biosynthetic process"/>
    <property type="evidence" value="ECO:0007669"/>
    <property type="project" value="TreeGrafter"/>
</dbReference>
<dbReference type="Gene3D" id="3.40.50.2000">
    <property type="entry name" value="Glycogen Phosphorylase B"/>
    <property type="match status" value="2"/>
</dbReference>
<dbReference type="PANTHER" id="PTHR46401">
    <property type="entry name" value="GLYCOSYLTRANSFERASE WBBK-RELATED"/>
    <property type="match status" value="1"/>
</dbReference>
<sequence>MKNILHICNNYVGTKVHSQLCKSILLSNRKIMQDIFIPIRKFKHLKFNSLNIKNINEDYVLWNMNLFKFLPLLKVIVNFMFFINKKYKADAVIAHTVWSDGLIAYINYLIHKTPYTVSVRDTDFNVFLPKLIHYHWLIKLILKNANAVIFINKAYLERSTTKFPKIFLNLDNLVTIPNGVDEFWLKNLYSTANKKRKYDFIFVGNSEPRKNLKRVFRALEIISKNKILKFCIVGLDELAVKKIIGISNIPDWIFIAGKKSKEDLIDLYRESKILFVPSYRETFGLVYIEALSQGCAVIHAKGEGIDKMFDSKLVNSVDPYCIQDMSKVALDLLANYEIISDNVDISDYDWKVISVKYTNFFEK</sequence>
<evidence type="ECO:0000313" key="3">
    <source>
        <dbReference type="EMBL" id="PJI32570.1"/>
    </source>
</evidence>
<dbReference type="RefSeq" id="WP_100357674.1">
    <property type="nucleotide sequence ID" value="NZ_PGOZ01000008.1"/>
</dbReference>
<feature type="domain" description="Glycosyl transferase family 1" evidence="2">
    <location>
        <begin position="192"/>
        <end position="335"/>
    </location>
</feature>